<name>W0FN73_9BACT</name>
<dbReference type="Gene3D" id="3.40.630.30">
    <property type="match status" value="1"/>
</dbReference>
<proteinExistence type="predicted"/>
<organism evidence="2">
    <name type="scientific">uncultured bacterium Contig1771_n_1784_cl</name>
    <dbReference type="NCBI Taxonomy" id="1393511"/>
    <lineage>
        <taxon>Bacteria</taxon>
        <taxon>environmental samples</taxon>
    </lineage>
</organism>
<keyword evidence="2" id="KW-0808">Transferase</keyword>
<dbReference type="InterPro" id="IPR016181">
    <property type="entry name" value="Acyl_CoA_acyltransferase"/>
</dbReference>
<dbReference type="AlphaFoldDB" id="W0FN73"/>
<reference evidence="2" key="1">
    <citation type="journal article" date="2013" name="PLoS ONE">
        <title>Metagenomic insights into the carbohydrate-active enzymes carried by the microorganisms adhering to solid digesta in the rumen of cows.</title>
        <authorList>
            <person name="Wang L."/>
            <person name="Hatem A."/>
            <person name="Catalyurek U.V."/>
            <person name="Morrison M."/>
            <person name="Yu Z."/>
        </authorList>
    </citation>
    <scope>NUCLEOTIDE SEQUENCE</scope>
</reference>
<evidence type="ECO:0000313" key="2">
    <source>
        <dbReference type="EMBL" id="AHF26376.1"/>
    </source>
</evidence>
<feature type="domain" description="N-acetyltransferase" evidence="1">
    <location>
        <begin position="3"/>
        <end position="162"/>
    </location>
</feature>
<evidence type="ECO:0000259" key="1">
    <source>
        <dbReference type="PROSITE" id="PS51186"/>
    </source>
</evidence>
<dbReference type="InterPro" id="IPR000182">
    <property type="entry name" value="GNAT_dom"/>
</dbReference>
<protein>
    <submittedName>
        <fullName evidence="2">Acetyltransferase, GNAT family</fullName>
    </submittedName>
</protein>
<sequence>MQKTIKAMETKYLQPSLEMIEDVFTKWDSPEEGKVVRSLVEEIRSKKYYLPELELIMVNEDNLILGYVMFSRFHIEGRYEDELLILTPVAVRTEYQRQHISKELIEYGFDRAAALGYKAVLVEGNPKNYNPRGFVTSADYGIVAGPDIHLPHVSCLMIKELVKGALDHIHGEVDYSYYSVLREG</sequence>
<dbReference type="EMBL" id="KC246877">
    <property type="protein sequence ID" value="AHF26376.1"/>
    <property type="molecule type" value="Genomic_DNA"/>
</dbReference>
<dbReference type="SUPFAM" id="SSF55729">
    <property type="entry name" value="Acyl-CoA N-acyltransferases (Nat)"/>
    <property type="match status" value="1"/>
</dbReference>
<dbReference type="GO" id="GO:0016747">
    <property type="term" value="F:acyltransferase activity, transferring groups other than amino-acyl groups"/>
    <property type="evidence" value="ECO:0007669"/>
    <property type="project" value="InterPro"/>
</dbReference>
<accession>W0FN73</accession>
<dbReference type="CDD" id="cd04301">
    <property type="entry name" value="NAT_SF"/>
    <property type="match status" value="1"/>
</dbReference>
<dbReference type="PROSITE" id="PS51186">
    <property type="entry name" value="GNAT"/>
    <property type="match status" value="1"/>
</dbReference>
<dbReference type="Pfam" id="PF00583">
    <property type="entry name" value="Acetyltransf_1"/>
    <property type="match status" value="1"/>
</dbReference>